<name>A0ABQ9DCT9_9PASS</name>
<reference evidence="1" key="1">
    <citation type="submission" date="2019-10" db="EMBL/GenBank/DDBJ databases">
        <authorList>
            <person name="Soares A.E.R."/>
            <person name="Aleixo A."/>
            <person name="Schneider P."/>
            <person name="Miyaki C.Y."/>
            <person name="Schneider M.P."/>
            <person name="Mello C."/>
            <person name="Vasconcelos A.T.R."/>
        </authorList>
    </citation>
    <scope>NUCLEOTIDE SEQUENCE</scope>
    <source>
        <tissue evidence="1">Muscle</tissue>
    </source>
</reference>
<dbReference type="EMBL" id="WHWB01033560">
    <property type="protein sequence ID" value="KAJ7419052.1"/>
    <property type="molecule type" value="Genomic_DNA"/>
</dbReference>
<organism evidence="1 2">
    <name type="scientific">Willisornis vidua</name>
    <name type="common">Xingu scale-backed antbird</name>
    <dbReference type="NCBI Taxonomy" id="1566151"/>
    <lineage>
        <taxon>Eukaryota</taxon>
        <taxon>Metazoa</taxon>
        <taxon>Chordata</taxon>
        <taxon>Craniata</taxon>
        <taxon>Vertebrata</taxon>
        <taxon>Euteleostomi</taxon>
        <taxon>Archelosauria</taxon>
        <taxon>Archosauria</taxon>
        <taxon>Dinosauria</taxon>
        <taxon>Saurischia</taxon>
        <taxon>Theropoda</taxon>
        <taxon>Coelurosauria</taxon>
        <taxon>Aves</taxon>
        <taxon>Neognathae</taxon>
        <taxon>Neoaves</taxon>
        <taxon>Telluraves</taxon>
        <taxon>Australaves</taxon>
        <taxon>Passeriformes</taxon>
        <taxon>Thamnophilidae</taxon>
        <taxon>Willisornis</taxon>
    </lineage>
</organism>
<gene>
    <name evidence="1" type="ORF">WISP_56528</name>
</gene>
<comment type="caution">
    <text evidence="1">The sequence shown here is derived from an EMBL/GenBank/DDBJ whole genome shotgun (WGS) entry which is preliminary data.</text>
</comment>
<evidence type="ECO:0000313" key="2">
    <source>
        <dbReference type="Proteomes" id="UP001145742"/>
    </source>
</evidence>
<accession>A0ABQ9DCT9</accession>
<evidence type="ECO:0000313" key="1">
    <source>
        <dbReference type="EMBL" id="KAJ7419052.1"/>
    </source>
</evidence>
<dbReference type="Proteomes" id="UP001145742">
    <property type="component" value="Unassembled WGS sequence"/>
</dbReference>
<proteinExistence type="predicted"/>
<sequence length="195" mass="21836">MLVTTCTDVNPNHFTIRKTLAISQTPKLTAALAIAYCRCLILWKALLPSLYTLQTLTVVQFCKTAKFILERMFLKAARISRASNAEAVTSVQKFEMEQETALSCNLIKKPCGSEEVAGNVNRNLITASKTWTKGKEIHKKCNFQMVMYAKDQQGILQFGKRITETEESLPPVQGPALTFKRLQAGFIRPAVDSYI</sequence>
<keyword evidence="2" id="KW-1185">Reference proteome</keyword>
<protein>
    <submittedName>
        <fullName evidence="1">Uncharacterized protein</fullName>
    </submittedName>
</protein>